<evidence type="ECO:0000313" key="7">
    <source>
        <dbReference type="Proteomes" id="UP001566132"/>
    </source>
</evidence>
<proteinExistence type="inferred from homology"/>
<dbReference type="Proteomes" id="UP001566132">
    <property type="component" value="Unassembled WGS sequence"/>
</dbReference>
<evidence type="ECO:0000259" key="5">
    <source>
        <dbReference type="Pfam" id="PF15619"/>
    </source>
</evidence>
<dbReference type="PANTHER" id="PTHR16650:SF6">
    <property type="entry name" value="GH21622P"/>
    <property type="match status" value="1"/>
</dbReference>
<reference evidence="6 7" key="1">
    <citation type="submission" date="2024-05" db="EMBL/GenBank/DDBJ databases">
        <title>Genetic variation in Jamaican populations of the coffee berry borer (Hypothenemus hampei).</title>
        <authorList>
            <person name="Errbii M."/>
            <person name="Myrie A."/>
        </authorList>
    </citation>
    <scope>NUCLEOTIDE SEQUENCE [LARGE SCALE GENOMIC DNA]</scope>
    <source>
        <strain evidence="6">JA-Hopewell-2020-01-JO</strain>
        <tissue evidence="6">Whole body</tissue>
    </source>
</reference>
<feature type="compositionally biased region" description="Polar residues" evidence="4">
    <location>
        <begin position="1"/>
        <end position="19"/>
    </location>
</feature>
<dbReference type="InterPro" id="IPR028933">
    <property type="entry name" value="Lebercilin_dom"/>
</dbReference>
<dbReference type="Pfam" id="PF15619">
    <property type="entry name" value="Lebercilin"/>
    <property type="match status" value="1"/>
</dbReference>
<evidence type="ECO:0000313" key="6">
    <source>
        <dbReference type="EMBL" id="KAL1491432.1"/>
    </source>
</evidence>
<feature type="compositionally biased region" description="Low complexity" evidence="4">
    <location>
        <begin position="20"/>
        <end position="32"/>
    </location>
</feature>
<accession>A0ABD1EBV5</accession>
<evidence type="ECO:0000256" key="4">
    <source>
        <dbReference type="SAM" id="MobiDB-lite"/>
    </source>
</evidence>
<dbReference type="InterPro" id="IPR026188">
    <property type="entry name" value="Lebercilin-like"/>
</dbReference>
<comment type="caution">
    <text evidence="6">The sequence shown here is derived from an EMBL/GenBank/DDBJ whole genome shotgun (WGS) entry which is preliminary data.</text>
</comment>
<feature type="domain" description="Lebercilin" evidence="5">
    <location>
        <begin position="59"/>
        <end position="249"/>
    </location>
</feature>
<keyword evidence="7" id="KW-1185">Reference proteome</keyword>
<feature type="coiled-coil region" evidence="3">
    <location>
        <begin position="399"/>
        <end position="426"/>
    </location>
</feature>
<feature type="coiled-coil region" evidence="3">
    <location>
        <begin position="71"/>
        <end position="204"/>
    </location>
</feature>
<evidence type="ECO:0000256" key="1">
    <source>
        <dbReference type="ARBA" id="ARBA00010229"/>
    </source>
</evidence>
<dbReference type="AlphaFoldDB" id="A0ABD1EBV5"/>
<evidence type="ECO:0000256" key="3">
    <source>
        <dbReference type="SAM" id="Coils"/>
    </source>
</evidence>
<feature type="region of interest" description="Disordered" evidence="4">
    <location>
        <begin position="1"/>
        <end position="33"/>
    </location>
</feature>
<name>A0ABD1EBV5_HYPHA</name>
<organism evidence="6 7">
    <name type="scientific">Hypothenemus hampei</name>
    <name type="common">Coffee berry borer</name>
    <dbReference type="NCBI Taxonomy" id="57062"/>
    <lineage>
        <taxon>Eukaryota</taxon>
        <taxon>Metazoa</taxon>
        <taxon>Ecdysozoa</taxon>
        <taxon>Arthropoda</taxon>
        <taxon>Hexapoda</taxon>
        <taxon>Insecta</taxon>
        <taxon>Pterygota</taxon>
        <taxon>Neoptera</taxon>
        <taxon>Endopterygota</taxon>
        <taxon>Coleoptera</taxon>
        <taxon>Polyphaga</taxon>
        <taxon>Cucujiformia</taxon>
        <taxon>Curculionidae</taxon>
        <taxon>Scolytinae</taxon>
        <taxon>Hypothenemus</taxon>
    </lineage>
</organism>
<feature type="region of interest" description="Disordered" evidence="4">
    <location>
        <begin position="317"/>
        <end position="356"/>
    </location>
</feature>
<evidence type="ECO:0000256" key="2">
    <source>
        <dbReference type="ARBA" id="ARBA00023054"/>
    </source>
</evidence>
<protein>
    <recommendedName>
        <fullName evidence="5">Lebercilin domain-containing protein</fullName>
    </recommendedName>
</protein>
<keyword evidence="2 3" id="KW-0175">Coiled coil</keyword>
<gene>
    <name evidence="6" type="ORF">ABEB36_012032</name>
</gene>
<dbReference type="PANTHER" id="PTHR16650">
    <property type="entry name" value="C21ORF13-RELATED"/>
    <property type="match status" value="1"/>
</dbReference>
<comment type="similarity">
    <text evidence="1">Belongs to the LCA5 family.</text>
</comment>
<dbReference type="EMBL" id="JBDJPC010000009">
    <property type="protein sequence ID" value="KAL1491432.1"/>
    <property type="molecule type" value="Genomic_DNA"/>
</dbReference>
<sequence length="578" mass="67152">MTSNRTVPLQKSSSTISSGNENRSNSCTSNSSCFFRKRKPMNPLAYSIRPQYHKTNNPVKQRVMSAKLLKLRQLQSQLNDANYHLAEVARENQTLKTLQKRQDKALNKYENTNADLPRLIHSHAEEIRVLTERNRCLKRHVRELTEQLKMKDEELVKMRDQLSHLEKLNKDKHLEEREKLTDLMEDYKVKLQKTEEQVNVLNRKLLLESKTSKQRLNAEIAKHKQCQKELLQAFDEIEKLSGLLDAKENVARPKNQLLINRGSLLSMKVQSRKSTEKVTPVTEVKLEPLNIVKKEPQLNGFIMNPEANIKRRLSSGSHKIHEDLNKPSSEGSSEIFKSRPNSSMKLEKLPQMQESEKIKTKMKNEELIVRFNSEDKNDSQDDYEDFQEFLWKQSKFDDERLLNNEMNDEEKDVEKIAEKLDKVIRKATESSKDQLDNNLTEYCSDMLNNVKTCSKVIELHKESLKHSKLDTNNLMTSFKETEKLETKLKTSFFNGEVDDIDFVKEILNEERKFQLEHNLMENKSDKNERNGSLLGNSMGKQKLLATLRAIDNGESIDSLDGEISQNNLLKGIVSNEMH</sequence>